<dbReference type="EMBL" id="FMHZ01000002">
    <property type="protein sequence ID" value="SCL56509.1"/>
    <property type="molecule type" value="Genomic_DNA"/>
</dbReference>
<keyword evidence="2" id="KW-1133">Transmembrane helix</keyword>
<evidence type="ECO:0000256" key="2">
    <source>
        <dbReference type="SAM" id="Phobius"/>
    </source>
</evidence>
<dbReference type="Proteomes" id="UP000199001">
    <property type="component" value="Unassembled WGS sequence"/>
</dbReference>
<feature type="region of interest" description="Disordered" evidence="1">
    <location>
        <begin position="69"/>
        <end position="109"/>
    </location>
</feature>
<protein>
    <submittedName>
        <fullName evidence="3">Uncharacterized protein</fullName>
    </submittedName>
</protein>
<name>A0A1C6URS6_9ACTN</name>
<evidence type="ECO:0000313" key="3">
    <source>
        <dbReference type="EMBL" id="SCL56509.1"/>
    </source>
</evidence>
<dbReference type="OrthoDB" id="3380082at2"/>
<feature type="compositionally biased region" description="Low complexity" evidence="1">
    <location>
        <begin position="88"/>
        <end position="103"/>
    </location>
</feature>
<feature type="transmembrane region" description="Helical" evidence="2">
    <location>
        <begin position="33"/>
        <end position="60"/>
    </location>
</feature>
<accession>A0A1C6URS6</accession>
<proteinExistence type="predicted"/>
<evidence type="ECO:0000256" key="1">
    <source>
        <dbReference type="SAM" id="MobiDB-lite"/>
    </source>
</evidence>
<sequence length="234" mass="25374">MTLPPRPGAPDFAGEAAQNAGLRTPAPPQRKTAIVVGVVAAVLMLCLCGVCAVVGGVVAFSDRGDVSEVASADDYSTDPTPTERPSPDDSTSSPVDPPETTESVPDPPARIGQCIVVNEQGDFLGIGNCNGTRGTYRVLSVDYSRGQCADPDSPYITEDGYRLCLELHLVRNYCYKIPKKGWIVGAVKCEAPGTVWIIDIVPGAKDDRQCTREKRWNRWYRFTNPTVVYCVMKY</sequence>
<keyword evidence="4" id="KW-1185">Reference proteome</keyword>
<organism evidence="3 4">
    <name type="scientific">Micromonospora citrea</name>
    <dbReference type="NCBI Taxonomy" id="47855"/>
    <lineage>
        <taxon>Bacteria</taxon>
        <taxon>Bacillati</taxon>
        <taxon>Actinomycetota</taxon>
        <taxon>Actinomycetes</taxon>
        <taxon>Micromonosporales</taxon>
        <taxon>Micromonosporaceae</taxon>
        <taxon>Micromonospora</taxon>
    </lineage>
</organism>
<evidence type="ECO:0000313" key="4">
    <source>
        <dbReference type="Proteomes" id="UP000199001"/>
    </source>
</evidence>
<gene>
    <name evidence="3" type="ORF">GA0070606_2619</name>
</gene>
<keyword evidence="2" id="KW-0812">Transmembrane</keyword>
<dbReference type="AlphaFoldDB" id="A0A1C6URS6"/>
<reference evidence="4" key="1">
    <citation type="submission" date="2016-06" db="EMBL/GenBank/DDBJ databases">
        <authorList>
            <person name="Varghese N."/>
            <person name="Submissions Spin"/>
        </authorList>
    </citation>
    <scope>NUCLEOTIDE SEQUENCE [LARGE SCALE GENOMIC DNA]</scope>
    <source>
        <strain evidence="4">DSM 43903</strain>
    </source>
</reference>
<keyword evidence="2" id="KW-0472">Membrane</keyword>
<dbReference type="RefSeq" id="WP_141721666.1">
    <property type="nucleotide sequence ID" value="NZ_FMHZ01000002.1"/>
</dbReference>